<sequence length="974" mass="105716">MPDESGGLLAIRGDHAALLGVLWGKSAGKAGGRVNLLLSHLLDTAAVAELIWDRFLAPSTRRTLDELAGGETRGKRLFCWLCAVHDVGKATPPFQQMDRAGSLAVRAVGLGWRKEAGPRQWRHDRAGGRVLIDRLRASGWRDEHVDWVWPLVAGHHGLFPSAGSLALRGSKRTLLNGDARWEVAQRALLEAVTAALGYGSVDEVEPVRVPSRATQLQVSGLIVMADWIASDERHFVGIDDLASLGMKVSRERAARAWEELGLRGGWGRLPLPGEDVFRERFDEQPRPSQAMVLRAAHAMAEPGLLIVEAPMGEGKTKAAFLAAEVLAARFGADGVFMGMPTQATCDPMFDRMRDWLRGIDPKLVSQVALLHGKSRFNPEWKEQIDAGAGSMGGRFASVDEFGLDCCDDPYLDGGGTVAQALAGWFLGRHRGLLAPFVVGTIDQLLFAATRTKHVMLRMAGLAGKVVVLDEVHAADVYMSQFLQEALRWLGQARVPVVMLSATLAPAQRHALVGAYLAGAASRTECDLSGWVEPQGYPCATSAWWDGERARFGVDAAPAWREAALRADESLPAVRLEVLPETVIGSDDALEDAQRRVDEEVADLLVERLAEGGCALVIRNTVARAQSLAKVLYERFAEDEVDLLHGRLTVRARADRTRAALNALGTSGEGDDRPARWVLVATQLAEQSFDVDADLLITDLAPVDLLLQRIGRLHRHTGTARPCGLREPRVVVTGFAPADDGPPDLLGASEGIYGRWPLLRTAALVLDAAAHDGWRVPAQVPELVGRVYGETHDVVPAAWRSAEDEARLLWEDTRRERIEDAERYLLTRTGEHENTTLEGLHFAGALDGGERRLQAVVRDGRPGVEAVLVVREPGGGYRTPAGRALSVNGDVAEALLDEVLGGTVRLSAGQSLAAQKELEPLPGWRGDPWLQYSPALVVDAEGWAEVGGYTLRYDPVLGLVQESAPDFAGRAERRR</sequence>
<dbReference type="Gene3D" id="1.10.3210.30">
    <property type="match status" value="1"/>
</dbReference>
<dbReference type="Pfam" id="PF22590">
    <property type="entry name" value="Cas3-like_C_2"/>
    <property type="match status" value="1"/>
</dbReference>
<evidence type="ECO:0000256" key="1">
    <source>
        <dbReference type="ARBA" id="ARBA00006847"/>
    </source>
</evidence>
<dbReference type="CDD" id="cd09641">
    <property type="entry name" value="Cas3''_I"/>
    <property type="match status" value="1"/>
</dbReference>
<comment type="similarity">
    <text evidence="2">In the central section; belongs to the CRISPR-associated helicase Cas3 family.</text>
</comment>
<dbReference type="OrthoDB" id="9810236at2"/>
<accession>A0A401YYP1</accession>
<keyword evidence="7" id="KW-0067">ATP-binding</keyword>
<proteinExistence type="inferred from homology"/>
<evidence type="ECO:0000256" key="3">
    <source>
        <dbReference type="ARBA" id="ARBA00022723"/>
    </source>
</evidence>
<keyword evidence="11" id="KW-1185">Reference proteome</keyword>
<comment type="similarity">
    <text evidence="1">In the N-terminal section; belongs to the CRISPR-associated nuclease Cas3-HD family.</text>
</comment>
<dbReference type="NCBIfam" id="TIGR01596">
    <property type="entry name" value="cas3_HD"/>
    <property type="match status" value="1"/>
</dbReference>
<dbReference type="InterPro" id="IPR001650">
    <property type="entry name" value="Helicase_C-like"/>
</dbReference>
<evidence type="ECO:0000259" key="9">
    <source>
        <dbReference type="PROSITE" id="PS51643"/>
    </source>
</evidence>
<dbReference type="PROSITE" id="PS51643">
    <property type="entry name" value="HD_CAS3"/>
    <property type="match status" value="1"/>
</dbReference>
<evidence type="ECO:0000313" key="10">
    <source>
        <dbReference type="EMBL" id="GCD99703.1"/>
    </source>
</evidence>
<dbReference type="RefSeq" id="WP_126641486.1">
    <property type="nucleotide sequence ID" value="NZ_BIFH01000034.1"/>
</dbReference>
<evidence type="ECO:0000256" key="2">
    <source>
        <dbReference type="ARBA" id="ARBA00009046"/>
    </source>
</evidence>
<dbReference type="SUPFAM" id="SSF52540">
    <property type="entry name" value="P-loop containing nucleoside triphosphate hydrolases"/>
    <property type="match status" value="1"/>
</dbReference>
<gene>
    <name evidence="10" type="primary">cas3</name>
    <name evidence="10" type="ORF">EHYA_07425</name>
</gene>
<dbReference type="GO" id="GO:0003723">
    <property type="term" value="F:RNA binding"/>
    <property type="evidence" value="ECO:0007669"/>
    <property type="project" value="TreeGrafter"/>
</dbReference>
<dbReference type="InterPro" id="IPR050547">
    <property type="entry name" value="DEAD_box_RNA_helicases"/>
</dbReference>
<dbReference type="InterPro" id="IPR054712">
    <property type="entry name" value="Cas3-like_dom"/>
</dbReference>
<keyword evidence="10" id="KW-0540">Nuclease</keyword>
<dbReference type="GO" id="GO:0051607">
    <property type="term" value="P:defense response to virus"/>
    <property type="evidence" value="ECO:0007669"/>
    <property type="project" value="UniProtKB-KW"/>
</dbReference>
<dbReference type="Proteomes" id="UP000286931">
    <property type="component" value="Unassembled WGS sequence"/>
</dbReference>
<dbReference type="InterPro" id="IPR006483">
    <property type="entry name" value="CRISPR-assoc_Cas3_HD"/>
</dbReference>
<dbReference type="Pfam" id="PF18395">
    <property type="entry name" value="Cas3_C"/>
    <property type="match status" value="1"/>
</dbReference>
<dbReference type="GO" id="GO:0003724">
    <property type="term" value="F:RNA helicase activity"/>
    <property type="evidence" value="ECO:0007669"/>
    <property type="project" value="TreeGrafter"/>
</dbReference>
<reference evidence="10 11" key="1">
    <citation type="submission" date="2018-12" db="EMBL/GenBank/DDBJ databases">
        <title>Draft genome sequence of Embleya hyalina NBRC 13850T.</title>
        <authorList>
            <person name="Komaki H."/>
            <person name="Hosoyama A."/>
            <person name="Kimura A."/>
            <person name="Ichikawa N."/>
            <person name="Tamura T."/>
        </authorList>
    </citation>
    <scope>NUCLEOTIDE SEQUENCE [LARGE SCALE GENOMIC DNA]</scope>
    <source>
        <strain evidence="10 11">NBRC 13850</strain>
    </source>
</reference>
<keyword evidence="3" id="KW-0479">Metal-binding</keyword>
<dbReference type="Pfam" id="PF18019">
    <property type="entry name" value="Cas3_HD"/>
    <property type="match status" value="1"/>
</dbReference>
<dbReference type="GO" id="GO:0016787">
    <property type="term" value="F:hydrolase activity"/>
    <property type="evidence" value="ECO:0007669"/>
    <property type="project" value="UniProtKB-KW"/>
</dbReference>
<keyword evidence="6" id="KW-0347">Helicase</keyword>
<dbReference type="Gene3D" id="3.40.50.300">
    <property type="entry name" value="P-loop containing nucleotide triphosphate hydrolases"/>
    <property type="match status" value="2"/>
</dbReference>
<protein>
    <submittedName>
        <fullName evidence="10">CRISPR-associated helicase/endonuclease Cas3</fullName>
    </submittedName>
</protein>
<evidence type="ECO:0000256" key="4">
    <source>
        <dbReference type="ARBA" id="ARBA00022741"/>
    </source>
</evidence>
<keyword evidence="4" id="KW-0547">Nucleotide-binding</keyword>
<comment type="caution">
    <text evidence="10">The sequence shown here is derived from an EMBL/GenBank/DDBJ whole genome shotgun (WGS) entry which is preliminary data.</text>
</comment>
<dbReference type="InterPro" id="IPR027417">
    <property type="entry name" value="P-loop_NTPase"/>
</dbReference>
<evidence type="ECO:0000313" key="11">
    <source>
        <dbReference type="Proteomes" id="UP000286931"/>
    </source>
</evidence>
<dbReference type="PANTHER" id="PTHR47963:SF9">
    <property type="entry name" value="CRISPR-ASSOCIATED ENDONUCLEASE_HELICASE CAS3"/>
    <property type="match status" value="1"/>
</dbReference>
<keyword evidence="5" id="KW-0378">Hydrolase</keyword>
<dbReference type="AlphaFoldDB" id="A0A401YYP1"/>
<dbReference type="GO" id="GO:0046872">
    <property type="term" value="F:metal ion binding"/>
    <property type="evidence" value="ECO:0007669"/>
    <property type="project" value="UniProtKB-KW"/>
</dbReference>
<name>A0A401YYP1_9ACTN</name>
<keyword evidence="8" id="KW-0051">Antiviral defense</keyword>
<dbReference type="CDD" id="cd17930">
    <property type="entry name" value="DEXHc_cas3"/>
    <property type="match status" value="1"/>
</dbReference>
<dbReference type="EMBL" id="BIFH01000034">
    <property type="protein sequence ID" value="GCD99703.1"/>
    <property type="molecule type" value="Genomic_DNA"/>
</dbReference>
<dbReference type="SMART" id="SM00490">
    <property type="entry name" value="HELICc"/>
    <property type="match status" value="1"/>
</dbReference>
<dbReference type="InterPro" id="IPR041372">
    <property type="entry name" value="Cas3_C"/>
</dbReference>
<evidence type="ECO:0000256" key="8">
    <source>
        <dbReference type="ARBA" id="ARBA00023118"/>
    </source>
</evidence>
<keyword evidence="10" id="KW-0255">Endonuclease</keyword>
<dbReference type="InterPro" id="IPR038257">
    <property type="entry name" value="CRISPR-assoc_Cas3_HD_sf"/>
</dbReference>
<dbReference type="PANTHER" id="PTHR47963">
    <property type="entry name" value="DEAD-BOX ATP-DEPENDENT RNA HELICASE 47, MITOCHONDRIAL"/>
    <property type="match status" value="1"/>
</dbReference>
<dbReference type="GO" id="GO:0004519">
    <property type="term" value="F:endonuclease activity"/>
    <property type="evidence" value="ECO:0007669"/>
    <property type="project" value="UniProtKB-KW"/>
</dbReference>
<evidence type="ECO:0000256" key="7">
    <source>
        <dbReference type="ARBA" id="ARBA00022840"/>
    </source>
</evidence>
<evidence type="ECO:0000256" key="5">
    <source>
        <dbReference type="ARBA" id="ARBA00022801"/>
    </source>
</evidence>
<evidence type="ECO:0000256" key="6">
    <source>
        <dbReference type="ARBA" id="ARBA00022806"/>
    </source>
</evidence>
<dbReference type="GO" id="GO:0005524">
    <property type="term" value="F:ATP binding"/>
    <property type="evidence" value="ECO:0007669"/>
    <property type="project" value="UniProtKB-KW"/>
</dbReference>
<organism evidence="10 11">
    <name type="scientific">Embleya hyalina</name>
    <dbReference type="NCBI Taxonomy" id="516124"/>
    <lineage>
        <taxon>Bacteria</taxon>
        <taxon>Bacillati</taxon>
        <taxon>Actinomycetota</taxon>
        <taxon>Actinomycetes</taxon>
        <taxon>Kitasatosporales</taxon>
        <taxon>Streptomycetaceae</taxon>
        <taxon>Embleya</taxon>
    </lineage>
</organism>
<feature type="domain" description="HD Cas3-type" evidence="9">
    <location>
        <begin position="30"/>
        <end position="228"/>
    </location>
</feature>